<reference evidence="3 4" key="1">
    <citation type="submission" date="2022-05" db="EMBL/GenBank/DDBJ databases">
        <authorList>
            <consortium name="Genoscope - CEA"/>
            <person name="William W."/>
        </authorList>
    </citation>
    <scope>NUCLEOTIDE SEQUENCE [LARGE SCALE GENOMIC DNA]</scope>
</reference>
<feature type="coiled-coil region" evidence="1">
    <location>
        <begin position="464"/>
        <end position="597"/>
    </location>
</feature>
<feature type="compositionally biased region" description="Acidic residues" evidence="2">
    <location>
        <begin position="732"/>
        <end position="743"/>
    </location>
</feature>
<feature type="region of interest" description="Disordered" evidence="2">
    <location>
        <begin position="716"/>
        <end position="779"/>
    </location>
</feature>
<feature type="compositionally biased region" description="Low complexity" evidence="2">
    <location>
        <begin position="111"/>
        <end position="123"/>
    </location>
</feature>
<feature type="compositionally biased region" description="Basic and acidic residues" evidence="2">
    <location>
        <begin position="242"/>
        <end position="273"/>
    </location>
</feature>
<feature type="compositionally biased region" description="Polar residues" evidence="2">
    <location>
        <begin position="21"/>
        <end position="39"/>
    </location>
</feature>
<feature type="region of interest" description="Disordered" evidence="2">
    <location>
        <begin position="242"/>
        <end position="276"/>
    </location>
</feature>
<dbReference type="Gene3D" id="1.10.287.1490">
    <property type="match status" value="1"/>
</dbReference>
<dbReference type="EMBL" id="CALNXI010000085">
    <property type="protein sequence ID" value="CAH3018371.1"/>
    <property type="molecule type" value="Genomic_DNA"/>
</dbReference>
<evidence type="ECO:0000313" key="4">
    <source>
        <dbReference type="Proteomes" id="UP001159427"/>
    </source>
</evidence>
<proteinExistence type="predicted"/>
<name>A0ABN8LTE1_9CNID</name>
<keyword evidence="1" id="KW-0175">Coiled coil</keyword>
<feature type="region of interest" description="Disordered" evidence="2">
    <location>
        <begin position="1"/>
        <end position="181"/>
    </location>
</feature>
<evidence type="ECO:0000256" key="1">
    <source>
        <dbReference type="SAM" id="Coils"/>
    </source>
</evidence>
<dbReference type="Proteomes" id="UP001159427">
    <property type="component" value="Unassembled WGS sequence"/>
</dbReference>
<keyword evidence="4" id="KW-1185">Reference proteome</keyword>
<evidence type="ECO:0000313" key="3">
    <source>
        <dbReference type="EMBL" id="CAH3018371.1"/>
    </source>
</evidence>
<feature type="compositionally biased region" description="Basic and acidic residues" evidence="2">
    <location>
        <begin position="754"/>
        <end position="769"/>
    </location>
</feature>
<feature type="non-terminal residue" evidence="3">
    <location>
        <position position="809"/>
    </location>
</feature>
<feature type="compositionally biased region" description="Polar residues" evidence="2">
    <location>
        <begin position="60"/>
        <end position="69"/>
    </location>
</feature>
<organism evidence="3 4">
    <name type="scientific">Porites evermanni</name>
    <dbReference type="NCBI Taxonomy" id="104178"/>
    <lineage>
        <taxon>Eukaryota</taxon>
        <taxon>Metazoa</taxon>
        <taxon>Cnidaria</taxon>
        <taxon>Anthozoa</taxon>
        <taxon>Hexacorallia</taxon>
        <taxon>Scleractinia</taxon>
        <taxon>Fungiina</taxon>
        <taxon>Poritidae</taxon>
        <taxon>Porites</taxon>
    </lineage>
</organism>
<gene>
    <name evidence="3" type="ORF">PEVE_00042739</name>
</gene>
<accession>A0ABN8LTE1</accession>
<evidence type="ECO:0000256" key="2">
    <source>
        <dbReference type="SAM" id="MobiDB-lite"/>
    </source>
</evidence>
<comment type="caution">
    <text evidence="3">The sequence shown here is derived from an EMBL/GenBank/DDBJ whole genome shotgun (WGS) entry which is preliminary data.</text>
</comment>
<feature type="compositionally biased region" description="Basic and acidic residues" evidence="2">
    <location>
        <begin position="142"/>
        <end position="161"/>
    </location>
</feature>
<feature type="compositionally biased region" description="Basic and acidic residues" evidence="2">
    <location>
        <begin position="90"/>
        <end position="110"/>
    </location>
</feature>
<feature type="coiled-coil region" evidence="1">
    <location>
        <begin position="309"/>
        <end position="368"/>
    </location>
</feature>
<feature type="compositionally biased region" description="Basic and acidic residues" evidence="2">
    <location>
        <begin position="8"/>
        <end position="17"/>
    </location>
</feature>
<protein>
    <submittedName>
        <fullName evidence="3">Uncharacterized protein</fullName>
    </submittedName>
</protein>
<sequence>MEPVQKGSDSRNQDVDFKLSASENTPDKISSARTGTESPQIELGLSKDQSMERSFGGGNPSLSELTSVIGSEFTEESEVPHTNDPNDSLGEIREDLFGKSEVIEKEKEIMSGESQSFSEQSDSSKVEIQSRANLSNHSKKQNSKELVSKGGKREKPGELSVKKLRKDQCCQGDSLRENSKSNEVQILKEKLAVSKKDTETMQKLLEDVRKDYEDLQKNFEKRESEARNKGFIEEVTKENNEIKKEKAEVKRKASKKECKSSDDLSSLELDKPRTVKAASDMTCPCFAPSFRKVVTDVTEDFKETISLIKKSSQEGKERIRKELAQLKDEYKCALERKDSEIHAFEEMIKGLQSRIRESEREIVSFRDAVSSSYEEKIRLYDDICALKDKLAKVERDGETSRAALERIKHGLKKFCTAEEYEELEHQSFRLRDCGEVEGSPRERSESDESVTEVNDKLAKFHPVLKKAKKEITKLKEQKQDAENRLQEKVSQATEKETQLCKKLKKALSELKQSQSDTTELSKQLEALKLENTRLNTGSDELEGQLEDLRRGYAQELRTVNDKLKISNDKLMHSQEKYNQLQEDNKILRDDYDDLKSFVDEMNAKKMKDVVIDGSDNEDDLSEQLIKEESSLKEQLKLEKDRNEKFQNEIKLLKKDIDLWREIVSDEGFTGGVGYLKIENEDLKQEIEDHQAVIRQLISKKKEHTRIINKLRTENSLLKGPRNAPEDTHEDSLLESEDELESEMPDTTSTQESQMKFDKNGKMEDEKQTEFSDEEEDSLFVQFMDDNDRLHKGLNLAEILEYDTSMSEKV</sequence>
<feature type="coiled-coil region" evidence="1">
    <location>
        <begin position="621"/>
        <end position="713"/>
    </location>
</feature>
<feature type="compositionally biased region" description="Polar residues" evidence="2">
    <location>
        <begin position="744"/>
        <end position="753"/>
    </location>
</feature>
<feature type="compositionally biased region" description="Polar residues" evidence="2">
    <location>
        <begin position="126"/>
        <end position="136"/>
    </location>
</feature>